<dbReference type="AlphaFoldDB" id="L7JUA5"/>
<dbReference type="EMBL" id="JH994047">
    <property type="protein sequence ID" value="ELQ74327.1"/>
    <property type="molecule type" value="Genomic_DNA"/>
</dbReference>
<evidence type="ECO:0000313" key="2">
    <source>
        <dbReference type="Proteomes" id="UP000011185"/>
    </source>
</evidence>
<feature type="non-terminal residue" evidence="1">
    <location>
        <position position="1"/>
    </location>
</feature>
<gene>
    <name evidence="1" type="ORF">THOM_2770</name>
</gene>
<accession>L7JUA5</accession>
<dbReference type="InParanoid" id="L7JUA5"/>
<protein>
    <submittedName>
        <fullName evidence="1">Putative LRR containing protein</fullName>
    </submittedName>
</protein>
<name>L7JUA5_TRAHO</name>
<dbReference type="VEuPathDB" id="MicrosporidiaDB:THOM_2770"/>
<proteinExistence type="predicted"/>
<evidence type="ECO:0000313" key="1">
    <source>
        <dbReference type="EMBL" id="ELQ74327.1"/>
    </source>
</evidence>
<dbReference type="HOGENOM" id="CLU_720745_0_0_1"/>
<organism evidence="1 2">
    <name type="scientific">Trachipleistophora hominis</name>
    <name type="common">Microsporidian parasite</name>
    <dbReference type="NCBI Taxonomy" id="72359"/>
    <lineage>
        <taxon>Eukaryota</taxon>
        <taxon>Fungi</taxon>
        <taxon>Fungi incertae sedis</taxon>
        <taxon>Microsporidia</taxon>
        <taxon>Pleistophoridae</taxon>
        <taxon>Trachipleistophora</taxon>
    </lineage>
</organism>
<dbReference type="Proteomes" id="UP000011185">
    <property type="component" value="Unassembled WGS sequence"/>
</dbReference>
<keyword evidence="2" id="KW-1185">Reference proteome</keyword>
<sequence>VFIEMPFPKLLFEKIVLLSERSFPVFKFKEICLICKHWYSLWKKKELLAYVLRVYLQNHKDLAFKLKARVEYPQHDSYDQQTKFLSSVIFAENYTEHFIRGVIESGVKFGLINKYTKIIDAYGNLQCRGSICHEIYLDELKIGFLFKYLNISYECLRENDDQLYEIFERKVNKSSIPIRIYEIKNTKQAYINCSWIERKNIQRKIALIRNSSFINSEVVSEIILQLSHWKVSVEQRLFDDIKILKQIEREYCSSSFINSIPKNINIKMHLCSDIIMEEVLKNVIEASYENCLFKNDLVIPDHIRVELIDCRSDNDQFIAFSAGCDDFTVNGGTFKIKSIAMIGLGEVLLHNSFLRFSRKNKFGEGLLELTDIKINRTIRLEKNI</sequence>
<reference evidence="1 2" key="1">
    <citation type="journal article" date="2012" name="PLoS Pathog.">
        <title>The genome of the obligate intracellular parasite Trachipleistophora hominis: new insights into microsporidian genome dynamics and reductive evolution.</title>
        <authorList>
            <person name="Heinz E."/>
            <person name="Williams T.A."/>
            <person name="Nakjang S."/>
            <person name="Noel C.J."/>
            <person name="Swan D.C."/>
            <person name="Goldberg A.V."/>
            <person name="Harris S.R."/>
            <person name="Weinmaier T."/>
            <person name="Markert S."/>
            <person name="Becher D."/>
            <person name="Bernhardt J."/>
            <person name="Dagan T."/>
            <person name="Hacker C."/>
            <person name="Lucocq J.M."/>
            <person name="Schweder T."/>
            <person name="Rattei T."/>
            <person name="Hall N."/>
            <person name="Hirt R.P."/>
            <person name="Embley T.M."/>
        </authorList>
    </citation>
    <scope>NUCLEOTIDE SEQUENCE [LARGE SCALE GENOMIC DNA]</scope>
</reference>